<evidence type="ECO:0000313" key="4">
    <source>
        <dbReference type="EMBL" id="MPM06748.1"/>
    </source>
</evidence>
<dbReference type="Gene3D" id="2.60.120.1440">
    <property type="match status" value="1"/>
</dbReference>
<evidence type="ECO:0000259" key="2">
    <source>
        <dbReference type="Pfam" id="PF04773"/>
    </source>
</evidence>
<evidence type="ECO:0000256" key="1">
    <source>
        <dbReference type="SAM" id="Phobius"/>
    </source>
</evidence>
<protein>
    <recommendedName>
        <fullName evidence="5">FecR protein domain-containing protein</fullName>
    </recommendedName>
</protein>
<name>A0A644WTG7_9ZZZZ</name>
<accession>A0A644WTG7</accession>
<dbReference type="InterPro" id="IPR006860">
    <property type="entry name" value="FecR"/>
</dbReference>
<gene>
    <name evidence="4" type="ORF">SDC9_53051</name>
</gene>
<dbReference type="Gene3D" id="3.55.50.30">
    <property type="match status" value="1"/>
</dbReference>
<dbReference type="PANTHER" id="PTHR30273">
    <property type="entry name" value="PERIPLASMIC SIGNAL SENSOR AND SIGMA FACTOR ACTIVATOR FECR-RELATED"/>
    <property type="match status" value="1"/>
</dbReference>
<keyword evidence="1" id="KW-0812">Transmembrane</keyword>
<dbReference type="Pfam" id="PF04773">
    <property type="entry name" value="FecR"/>
    <property type="match status" value="1"/>
</dbReference>
<evidence type="ECO:0008006" key="5">
    <source>
        <dbReference type="Google" id="ProtNLM"/>
    </source>
</evidence>
<dbReference type="InterPro" id="IPR032508">
    <property type="entry name" value="FecR_C"/>
</dbReference>
<dbReference type="InterPro" id="IPR012373">
    <property type="entry name" value="Ferrdict_sens_TM"/>
</dbReference>
<dbReference type="EMBL" id="VSSQ01001261">
    <property type="protein sequence ID" value="MPM06748.1"/>
    <property type="molecule type" value="Genomic_DNA"/>
</dbReference>
<comment type="caution">
    <text evidence="4">The sequence shown here is derived from an EMBL/GenBank/DDBJ whole genome shotgun (WGS) entry which is preliminary data.</text>
</comment>
<feature type="domain" description="FecR protein" evidence="2">
    <location>
        <begin position="166"/>
        <end position="260"/>
    </location>
</feature>
<keyword evidence="1" id="KW-0472">Membrane</keyword>
<evidence type="ECO:0000259" key="3">
    <source>
        <dbReference type="Pfam" id="PF16344"/>
    </source>
</evidence>
<feature type="transmembrane region" description="Helical" evidence="1">
    <location>
        <begin position="79"/>
        <end position="97"/>
    </location>
</feature>
<feature type="domain" description="Protein FecR C-terminal" evidence="3">
    <location>
        <begin position="303"/>
        <end position="370"/>
    </location>
</feature>
<dbReference type="AlphaFoldDB" id="A0A644WTG7"/>
<dbReference type="Pfam" id="PF16344">
    <property type="entry name" value="FecR_C"/>
    <property type="match status" value="1"/>
</dbReference>
<keyword evidence="1" id="KW-1133">Transmembrane helix</keyword>
<sequence length="375" mass="42916">MIDFKKIDNLVKYCIVKIFRIKDPVYIDDGIESAEKIIEKYSEENEVDSLLKKFNSINSDNAFNHFLYVIRKRRARRRFYYSINIAAILIVALFLFSPEKSTTTIVNKKALTKVDDVLLITENGESYTTSGDIKVSNYEIKASQKRPVELESSRIELQKTPEQLNTLVTPRGIRQQLTLSDGTVIWINSQSRLSFPTEFNDSARVVSLTGEAYFDVTESRKPFIVKLQTGEVTVYGTSFNVNSYDNSPISAVWLYTGSVKVSTTEEETMLKPGYNVRIDNATSLMSSQIANRNESPDWIRGMIEFYEEPLSGAFDVLQRWYGITYELSDDVKDLEVTMIISDKTSIEDLLELLELTQKVDVKRKNDTVIITKNLN</sequence>
<reference evidence="4" key="1">
    <citation type="submission" date="2019-08" db="EMBL/GenBank/DDBJ databases">
        <authorList>
            <person name="Kucharzyk K."/>
            <person name="Murdoch R.W."/>
            <person name="Higgins S."/>
            <person name="Loffler F."/>
        </authorList>
    </citation>
    <scope>NUCLEOTIDE SEQUENCE</scope>
</reference>
<organism evidence="4">
    <name type="scientific">bioreactor metagenome</name>
    <dbReference type="NCBI Taxonomy" id="1076179"/>
    <lineage>
        <taxon>unclassified sequences</taxon>
        <taxon>metagenomes</taxon>
        <taxon>ecological metagenomes</taxon>
    </lineage>
</organism>
<proteinExistence type="predicted"/>
<dbReference type="GO" id="GO:0016989">
    <property type="term" value="F:sigma factor antagonist activity"/>
    <property type="evidence" value="ECO:0007669"/>
    <property type="project" value="TreeGrafter"/>
</dbReference>
<dbReference type="PANTHER" id="PTHR30273:SF2">
    <property type="entry name" value="PROTEIN FECR"/>
    <property type="match status" value="1"/>
</dbReference>